<dbReference type="STRING" id="1167006.UWK_03497"/>
<dbReference type="InterPro" id="IPR010994">
    <property type="entry name" value="RuvA_2-like"/>
</dbReference>
<dbReference type="OrthoDB" id="5293449at2"/>
<dbReference type="AlphaFoldDB" id="M1P998"/>
<keyword evidence="9" id="KW-0067">ATP-binding</keyword>
<dbReference type="GO" id="GO:0005737">
    <property type="term" value="C:cytoplasm"/>
    <property type="evidence" value="ECO:0007669"/>
    <property type="project" value="UniProtKB-SubCell"/>
</dbReference>
<dbReference type="Gene3D" id="1.10.8.10">
    <property type="entry name" value="DNA helicase RuvA subunit, C-terminal domain"/>
    <property type="match status" value="1"/>
</dbReference>
<dbReference type="Pfam" id="PF07499">
    <property type="entry name" value="RuvA_C"/>
    <property type="match status" value="1"/>
</dbReference>
<comment type="function">
    <text evidence="6">The RuvA-RuvB-RuvC complex processes Holliday junction (HJ) DNA during genetic recombination and DNA repair, while the RuvA-RuvB complex plays an important role in the rescue of blocked DNA replication forks via replication fork reversal (RFR). RuvA specifically binds to HJ cruciform DNA, conferring on it an open structure. The RuvB hexamer acts as an ATP-dependent pump, pulling dsDNA into and through the RuvAB complex. HJ branch migration allows RuvC to scan DNA until it finds its consensus sequence, where it cleaves and resolves the cruciform DNA.</text>
</comment>
<comment type="subcellular location">
    <subcellularLocation>
        <location evidence="6">Cytoplasm</location>
    </subcellularLocation>
</comment>
<evidence type="ECO:0000256" key="1">
    <source>
        <dbReference type="ARBA" id="ARBA00022490"/>
    </source>
</evidence>
<dbReference type="InterPro" id="IPR013849">
    <property type="entry name" value="DNA_helicase_Holl-junc_RuvA_I"/>
</dbReference>
<dbReference type="GO" id="GO:0009379">
    <property type="term" value="C:Holliday junction helicase complex"/>
    <property type="evidence" value="ECO:0007669"/>
    <property type="project" value="InterPro"/>
</dbReference>
<evidence type="ECO:0000313" key="10">
    <source>
        <dbReference type="Proteomes" id="UP000011721"/>
    </source>
</evidence>
<organism evidence="9 10">
    <name type="scientific">Desulfocapsa sulfexigens (strain DSM 10523 / SB164P1)</name>
    <dbReference type="NCBI Taxonomy" id="1167006"/>
    <lineage>
        <taxon>Bacteria</taxon>
        <taxon>Pseudomonadati</taxon>
        <taxon>Thermodesulfobacteriota</taxon>
        <taxon>Desulfobulbia</taxon>
        <taxon>Desulfobulbales</taxon>
        <taxon>Desulfocapsaceae</taxon>
        <taxon>Desulfocapsa</taxon>
    </lineage>
</organism>
<feature type="region of interest" description="Domain I" evidence="6">
    <location>
        <begin position="1"/>
        <end position="64"/>
    </location>
</feature>
<dbReference type="Gene3D" id="2.40.50.140">
    <property type="entry name" value="Nucleic acid-binding proteins"/>
    <property type="match status" value="1"/>
</dbReference>
<feature type="region of interest" description="Domain III" evidence="6">
    <location>
        <begin position="150"/>
        <end position="206"/>
    </location>
</feature>
<dbReference type="eggNOG" id="COG0632">
    <property type="taxonomic scope" value="Bacteria"/>
</dbReference>
<dbReference type="GO" id="GO:0009378">
    <property type="term" value="F:four-way junction helicase activity"/>
    <property type="evidence" value="ECO:0007669"/>
    <property type="project" value="InterPro"/>
</dbReference>
<dbReference type="SUPFAM" id="SSF47781">
    <property type="entry name" value="RuvA domain 2-like"/>
    <property type="match status" value="1"/>
</dbReference>
<dbReference type="InterPro" id="IPR012340">
    <property type="entry name" value="NA-bd_OB-fold"/>
</dbReference>
<dbReference type="CDD" id="cd14332">
    <property type="entry name" value="UBA_RuvA_C"/>
    <property type="match status" value="1"/>
</dbReference>
<dbReference type="EMBL" id="CP003985">
    <property type="protein sequence ID" value="AGF80013.1"/>
    <property type="molecule type" value="Genomic_DNA"/>
</dbReference>
<evidence type="ECO:0000256" key="2">
    <source>
        <dbReference type="ARBA" id="ARBA00022763"/>
    </source>
</evidence>
<keyword evidence="4 6" id="KW-0233">DNA recombination</keyword>
<dbReference type="RefSeq" id="WP_015405695.1">
    <property type="nucleotide sequence ID" value="NC_020304.1"/>
</dbReference>
<keyword evidence="9" id="KW-0347">Helicase</keyword>
<keyword evidence="2 6" id="KW-0227">DNA damage</keyword>
<dbReference type="GO" id="GO:0048476">
    <property type="term" value="C:Holliday junction resolvase complex"/>
    <property type="evidence" value="ECO:0007669"/>
    <property type="project" value="UniProtKB-UniRule"/>
</dbReference>
<comment type="similarity">
    <text evidence="6">Belongs to the RuvA family.</text>
</comment>
<dbReference type="Pfam" id="PF14520">
    <property type="entry name" value="HHH_5"/>
    <property type="match status" value="1"/>
</dbReference>
<accession>M1P998</accession>
<comment type="domain">
    <text evidence="6">Has three domains with a flexible linker between the domains II and III and assumes an 'L' shape. Domain III is highly mobile and contacts RuvB.</text>
</comment>
<keyword evidence="10" id="KW-1185">Reference proteome</keyword>
<name>M1P998_DESSD</name>
<sequence>MIASLTGKIQYIGSDRCVIDVNGVGYEVFLSTEGLSRLPERGNEIFLHIHTSVREDAIVLFGFAERSEKEMFLVLKTVSGIGPKLALAILSGMRLDALSEAIATEDVKGLTTISGVGKKTAERICVELKDKVGDFRSAVSAAAGSAVTALGMTAVLTDALSALVNLGYPDSVAREAMTRVKKQLGDETFAAMKVEELIREGLRTLA</sequence>
<dbReference type="KEGG" id="dsf:UWK_03497"/>
<feature type="domain" description="Holliday junction DNA helicase RuvA C-terminal" evidence="8">
    <location>
        <begin position="155"/>
        <end position="205"/>
    </location>
</feature>
<dbReference type="InterPro" id="IPR036267">
    <property type="entry name" value="RuvA_C_sf"/>
</dbReference>
<reference evidence="10" key="1">
    <citation type="journal article" date="2013" name="Stand. Genomic Sci.">
        <title>Complete genome sequence of Desulfocapsa sulfexigens, a marine deltaproteobacterium specialized in disproportionating inorganic sulfur compounds.</title>
        <authorList>
            <person name="Finster K.W."/>
            <person name="Kjeldsen K.U."/>
            <person name="Kube M."/>
            <person name="Reinhardt R."/>
            <person name="Mussmann M."/>
            <person name="Amann R."/>
            <person name="Schreiber L."/>
        </authorList>
    </citation>
    <scope>NUCLEOTIDE SEQUENCE [LARGE SCALE GENOMIC DNA]</scope>
    <source>
        <strain evidence="10">DSM 10523 / SB164P1</strain>
    </source>
</reference>
<dbReference type="SUPFAM" id="SSF46929">
    <property type="entry name" value="DNA helicase RuvA subunit, C-terminal domain"/>
    <property type="match status" value="1"/>
</dbReference>
<dbReference type="Proteomes" id="UP000011721">
    <property type="component" value="Chromosome"/>
</dbReference>
<dbReference type="GO" id="GO:0000400">
    <property type="term" value="F:four-way junction DNA binding"/>
    <property type="evidence" value="ECO:0007669"/>
    <property type="project" value="UniProtKB-UniRule"/>
</dbReference>
<proteinExistence type="inferred from homology"/>
<dbReference type="Gene3D" id="1.10.150.20">
    <property type="entry name" value="5' to 3' exonuclease, C-terminal subdomain"/>
    <property type="match status" value="1"/>
</dbReference>
<dbReference type="SUPFAM" id="SSF50249">
    <property type="entry name" value="Nucleic acid-binding proteins"/>
    <property type="match status" value="1"/>
</dbReference>
<comment type="subunit">
    <text evidence="6">Homotetramer. Forms an RuvA(8)-RuvB(12)-Holliday junction (HJ) complex. HJ DNA is sandwiched between 2 RuvA tetramers; dsDNA enters through RuvA and exits via RuvB. An RuvB hexamer assembles on each DNA strand where it exits the tetramer. Each RuvB hexamer is contacted by two RuvA subunits (via domain III) on 2 adjacent RuvB subunits; this complex drives branch migration. In the full resolvosome a probable DNA-RuvA(4)-RuvB(12)-RuvC(2) complex forms which resolves the HJ.</text>
</comment>
<dbReference type="HOGENOM" id="CLU_087936_3_0_7"/>
<evidence type="ECO:0000256" key="5">
    <source>
        <dbReference type="ARBA" id="ARBA00023204"/>
    </source>
</evidence>
<dbReference type="PATRIC" id="fig|1167006.5.peg.3760"/>
<protein>
    <recommendedName>
        <fullName evidence="6">Holliday junction branch migration complex subunit RuvA</fullName>
    </recommendedName>
</protein>
<dbReference type="Pfam" id="PF01330">
    <property type="entry name" value="RuvA_N"/>
    <property type="match status" value="1"/>
</dbReference>
<dbReference type="GO" id="GO:0005524">
    <property type="term" value="F:ATP binding"/>
    <property type="evidence" value="ECO:0007669"/>
    <property type="project" value="InterPro"/>
</dbReference>
<dbReference type="InterPro" id="IPR011114">
    <property type="entry name" value="RuvA_C"/>
</dbReference>
<keyword evidence="3 6" id="KW-0238">DNA-binding</keyword>
<keyword evidence="9" id="KW-0378">Hydrolase</keyword>
<evidence type="ECO:0000313" key="9">
    <source>
        <dbReference type="EMBL" id="AGF80013.1"/>
    </source>
</evidence>
<keyword evidence="1 6" id="KW-0963">Cytoplasm</keyword>
<feature type="domain" description="DNA helicase Holliday junction RuvA type" evidence="7">
    <location>
        <begin position="1"/>
        <end position="62"/>
    </location>
</feature>
<dbReference type="InterPro" id="IPR000085">
    <property type="entry name" value="RuvA"/>
</dbReference>
<dbReference type="GO" id="GO:0006281">
    <property type="term" value="P:DNA repair"/>
    <property type="evidence" value="ECO:0007669"/>
    <property type="project" value="UniProtKB-UniRule"/>
</dbReference>
<evidence type="ECO:0000256" key="6">
    <source>
        <dbReference type="HAMAP-Rule" id="MF_00031"/>
    </source>
</evidence>
<evidence type="ECO:0000256" key="3">
    <source>
        <dbReference type="ARBA" id="ARBA00023125"/>
    </source>
</evidence>
<evidence type="ECO:0000256" key="4">
    <source>
        <dbReference type="ARBA" id="ARBA00023172"/>
    </source>
</evidence>
<dbReference type="HAMAP" id="MF_00031">
    <property type="entry name" value="DNA_HJ_migration_RuvA"/>
    <property type="match status" value="1"/>
</dbReference>
<dbReference type="NCBIfam" id="TIGR00084">
    <property type="entry name" value="ruvA"/>
    <property type="match status" value="1"/>
</dbReference>
<dbReference type="GO" id="GO:0006310">
    <property type="term" value="P:DNA recombination"/>
    <property type="evidence" value="ECO:0007669"/>
    <property type="project" value="UniProtKB-UniRule"/>
</dbReference>
<comment type="caution">
    <text evidence="6">Lacks conserved residue(s) required for the propagation of feature annotation.</text>
</comment>
<keyword evidence="5 6" id="KW-0234">DNA repair</keyword>
<gene>
    <name evidence="6" type="primary">ruvA</name>
    <name evidence="9" type="ordered locus">UWK_03497</name>
</gene>
<evidence type="ECO:0000259" key="7">
    <source>
        <dbReference type="Pfam" id="PF01330"/>
    </source>
</evidence>
<evidence type="ECO:0000259" key="8">
    <source>
        <dbReference type="Pfam" id="PF07499"/>
    </source>
</evidence>
<keyword evidence="9" id="KW-0547">Nucleotide-binding</keyword>